<accession>A0A5E4YU30</accession>
<evidence type="ECO:0000313" key="3">
    <source>
        <dbReference type="Proteomes" id="UP000343317"/>
    </source>
</evidence>
<protein>
    <submittedName>
        <fullName evidence="2">Uncharacterized protein</fullName>
    </submittedName>
</protein>
<reference evidence="2 3" key="1">
    <citation type="submission" date="2019-08" db="EMBL/GenBank/DDBJ databases">
        <authorList>
            <person name="Peeters C."/>
        </authorList>
    </citation>
    <scope>NUCLEOTIDE SEQUENCE [LARGE SCALE GENOMIC DNA]</scope>
    <source>
        <strain evidence="2 3">LMG 31112</strain>
    </source>
</reference>
<feature type="region of interest" description="Disordered" evidence="1">
    <location>
        <begin position="379"/>
        <end position="402"/>
    </location>
</feature>
<dbReference type="SUPFAM" id="SSF81832">
    <property type="entry name" value="SopE-like GEF domain"/>
    <property type="match status" value="1"/>
</dbReference>
<dbReference type="EMBL" id="CABPSM010000020">
    <property type="protein sequence ID" value="VVE51938.1"/>
    <property type="molecule type" value="Genomic_DNA"/>
</dbReference>
<gene>
    <name evidence="2" type="ORF">PHO31112_04750</name>
</gene>
<dbReference type="RefSeq" id="WP_150623627.1">
    <property type="nucleotide sequence ID" value="NZ_CABPSM010000020.1"/>
</dbReference>
<sequence>MQIFGTGHDVRAYARNHDGISLKAQRTSDSETVRNIIRDYSGNAVFLQRAASTIHYLHKQLNLEKSSEEISVLSVANRLDGTDEPWPNSAQREHMAAALIRLCTRRHATFDRLFRSKSNFPHHIAEILQDLPLDAGLQEDLPLDTTLQGEHELPRVQPLVLQGQALIAQLSVECEVSRSTGNYEISQTKREFEAQGFEQEVRGGPTGLVEPATSSMSEQISETVNVSLTAMSDLITSFGETDGGKRDIINSFLSEIYFREMKEFSDRLLKEISIEYLKEIGSIAKDAGLDMRQADFAGVLVPKAQGTDVFRTFVETSCQSLGKVNASTWLNDMRPEIARRVHQDGLRLVVPMAEELGYLDPTTFRDRLRGAASRFLPSINNAEPHGIKGTDTSPHGVDGPEK</sequence>
<name>A0A5E4YU30_9BURK</name>
<evidence type="ECO:0000256" key="1">
    <source>
        <dbReference type="SAM" id="MobiDB-lite"/>
    </source>
</evidence>
<dbReference type="AlphaFoldDB" id="A0A5E4YU30"/>
<organism evidence="2 3">
    <name type="scientific">Pandoraea horticolens</name>
    <dbReference type="NCBI Taxonomy" id="2508298"/>
    <lineage>
        <taxon>Bacteria</taxon>
        <taxon>Pseudomonadati</taxon>
        <taxon>Pseudomonadota</taxon>
        <taxon>Betaproteobacteria</taxon>
        <taxon>Burkholderiales</taxon>
        <taxon>Burkholderiaceae</taxon>
        <taxon>Pandoraea</taxon>
    </lineage>
</organism>
<dbReference type="InterPro" id="IPR035949">
    <property type="entry name" value="SopE-like_GEF_dom_sf"/>
</dbReference>
<proteinExistence type="predicted"/>
<keyword evidence="3" id="KW-1185">Reference proteome</keyword>
<dbReference type="Proteomes" id="UP000343317">
    <property type="component" value="Unassembled WGS sequence"/>
</dbReference>
<dbReference type="Gene3D" id="1.10.4120.10">
    <property type="entry name" value="SopE-like, GEF domain"/>
    <property type="match status" value="1"/>
</dbReference>
<evidence type="ECO:0000313" key="2">
    <source>
        <dbReference type="EMBL" id="VVE51938.1"/>
    </source>
</evidence>